<dbReference type="GeneTree" id="ENSGT00940000158902"/>
<feature type="domain" description="Helicase C-terminal" evidence="10">
    <location>
        <begin position="232"/>
        <end position="445"/>
    </location>
</feature>
<sequence>MSKRTKWDTKGDLDESKNLPIYQHKATLQQAVKDNSFLVVTGETGSGKTTQLPQYLHQAGFWSNGKIGITQPRRVAAITVAQRVSQEMHCSLGREVGYQVRFDDCTTQDTVVKYMTDGCLLREILADPVLSQYSVVILDEAHERSLNTDILLGLLKQTLSSPDKASKGRSVPLKVVVMSATLETDKLSVFLGGCPVFTIPGRTFPVTSKFSCAIGPKDTESSVYIKEVVKVALDVHTSEMAGDILVFLTGQSEIEKACDMLYEKAESIDYRYDVQDHKVEGLLILPLYGSMPTDQQKQIFQPPPPGIRKCVVATNIAATSLTINGIKYIVDSGFVKQLNHNSRVGMDILEVVPISKFPYLDRPEERFILEALKQLYQCDAIDRRGKVTRLGELMVEFPLPPGLTRALLQAASLGCEDLLLPVAAMLSVENIFIRPGHPEKQKEADKKHRQLGVQAGSCNDFTMLLSVFEKCKASDAPSAWCKDNYIHWRALKSAFSVETQLREILLRLQKRDFPMEKFDGNKSELFRRCLCTGYFTNVARRSVGKVFCTMDGHGSMVHIHPSSTLFDQEAQLDWVIFHDLLVTSRIYIRTVCPIRYDWVKDLLPKLHEVDVYELSSVAREEVTDEEVAKWMTKETAKRQTEGSAEAVFKKLEKRNDESSVSDARARYLQRKQERQQGKSSNISF</sequence>
<comment type="catalytic activity">
    <reaction evidence="7">
        <text>ATP + H2O = ADP + phosphate + H(+)</text>
        <dbReference type="Rhea" id="RHEA:13065"/>
        <dbReference type="ChEBI" id="CHEBI:15377"/>
        <dbReference type="ChEBI" id="CHEBI:15378"/>
        <dbReference type="ChEBI" id="CHEBI:30616"/>
        <dbReference type="ChEBI" id="CHEBI:43474"/>
        <dbReference type="ChEBI" id="CHEBI:456216"/>
        <dbReference type="EC" id="3.6.4.13"/>
    </reaction>
</comment>
<dbReference type="PROSITE" id="PS51192">
    <property type="entry name" value="HELICASE_ATP_BIND_1"/>
    <property type="match status" value="1"/>
</dbReference>
<evidence type="ECO:0000256" key="5">
    <source>
        <dbReference type="ARBA" id="ARBA00022806"/>
    </source>
</evidence>
<dbReference type="Pfam" id="PF07717">
    <property type="entry name" value="OB_NTP_bind"/>
    <property type="match status" value="1"/>
</dbReference>
<keyword evidence="4" id="KW-0378">Hydrolase</keyword>
<keyword evidence="12" id="KW-1185">Reference proteome</keyword>
<proteinExistence type="predicted"/>
<dbReference type="SMART" id="SM00490">
    <property type="entry name" value="HELICc"/>
    <property type="match status" value="1"/>
</dbReference>
<evidence type="ECO:0000313" key="11">
    <source>
        <dbReference type="Ensembl" id="ENSOTSP00005117183.1"/>
    </source>
</evidence>
<feature type="domain" description="Helicase ATP-binding" evidence="9">
    <location>
        <begin position="29"/>
        <end position="200"/>
    </location>
</feature>
<dbReference type="Proteomes" id="UP000694402">
    <property type="component" value="Unassembled WGS sequence"/>
</dbReference>
<dbReference type="GO" id="GO:0005524">
    <property type="term" value="F:ATP binding"/>
    <property type="evidence" value="ECO:0007669"/>
    <property type="project" value="UniProtKB-KW"/>
</dbReference>
<dbReference type="InterPro" id="IPR014001">
    <property type="entry name" value="Helicase_ATP-bd"/>
</dbReference>
<evidence type="ECO:0000256" key="2">
    <source>
        <dbReference type="ARBA" id="ARBA00022664"/>
    </source>
</evidence>
<dbReference type="InterPro" id="IPR007502">
    <property type="entry name" value="Helicase-assoc_dom"/>
</dbReference>
<dbReference type="InterPro" id="IPR001650">
    <property type="entry name" value="Helicase_C-like"/>
</dbReference>
<evidence type="ECO:0000256" key="3">
    <source>
        <dbReference type="ARBA" id="ARBA00022741"/>
    </source>
</evidence>
<evidence type="ECO:0000256" key="8">
    <source>
        <dbReference type="SAM" id="MobiDB-lite"/>
    </source>
</evidence>
<evidence type="ECO:0000259" key="9">
    <source>
        <dbReference type="PROSITE" id="PS51192"/>
    </source>
</evidence>
<protein>
    <recommendedName>
        <fullName evidence="1">RNA helicase</fullName>
        <ecNumber evidence="1">3.6.4.13</ecNumber>
    </recommendedName>
</protein>
<reference evidence="11" key="2">
    <citation type="submission" date="2025-08" db="UniProtKB">
        <authorList>
            <consortium name="Ensembl"/>
        </authorList>
    </citation>
    <scope>IDENTIFICATION</scope>
</reference>
<evidence type="ECO:0000256" key="4">
    <source>
        <dbReference type="ARBA" id="ARBA00022801"/>
    </source>
</evidence>
<dbReference type="PROSITE" id="PS00690">
    <property type="entry name" value="DEAH_ATP_HELICASE"/>
    <property type="match status" value="1"/>
</dbReference>
<gene>
    <name evidence="11" type="primary">DHX40</name>
</gene>
<reference evidence="12" key="1">
    <citation type="journal article" date="2018" name="PLoS ONE">
        <title>Chinook salmon (Oncorhynchus tshawytscha) genome and transcriptome.</title>
        <authorList>
            <person name="Christensen K.A."/>
            <person name="Leong J.S."/>
            <person name="Sakhrani D."/>
            <person name="Biagi C.A."/>
            <person name="Minkley D.R."/>
            <person name="Withler R.E."/>
            <person name="Rondeau E.B."/>
            <person name="Koop B.F."/>
            <person name="Devlin R.H."/>
        </authorList>
    </citation>
    <scope>NUCLEOTIDE SEQUENCE [LARGE SCALE GENOMIC DNA]</scope>
</reference>
<dbReference type="CDD" id="cd18791">
    <property type="entry name" value="SF2_C_RHA"/>
    <property type="match status" value="1"/>
</dbReference>
<evidence type="ECO:0000256" key="7">
    <source>
        <dbReference type="ARBA" id="ARBA00047984"/>
    </source>
</evidence>
<dbReference type="PANTHER" id="PTHR18934">
    <property type="entry name" value="ATP-DEPENDENT RNA HELICASE"/>
    <property type="match status" value="1"/>
</dbReference>
<dbReference type="Pfam" id="PF21010">
    <property type="entry name" value="HA2_C"/>
    <property type="match status" value="1"/>
</dbReference>
<keyword evidence="2" id="KW-0507">mRNA processing</keyword>
<dbReference type="InterPro" id="IPR011709">
    <property type="entry name" value="DEAD-box_helicase_OB_fold"/>
</dbReference>
<dbReference type="InterPro" id="IPR049945">
    <property type="entry name" value="AAA_22"/>
</dbReference>
<dbReference type="InterPro" id="IPR002464">
    <property type="entry name" value="DNA/RNA_helicase_DEAH_CS"/>
</dbReference>
<dbReference type="InterPro" id="IPR048333">
    <property type="entry name" value="HA2_WH"/>
</dbReference>
<dbReference type="PROSITE" id="PS51194">
    <property type="entry name" value="HELICASE_CTER"/>
    <property type="match status" value="1"/>
</dbReference>
<dbReference type="Gene3D" id="3.40.50.300">
    <property type="entry name" value="P-loop containing nucleotide triphosphate hydrolases"/>
    <property type="match status" value="2"/>
</dbReference>
<dbReference type="Pfam" id="PF13401">
    <property type="entry name" value="AAA_22"/>
    <property type="match status" value="1"/>
</dbReference>
<evidence type="ECO:0000259" key="10">
    <source>
        <dbReference type="PROSITE" id="PS51194"/>
    </source>
</evidence>
<evidence type="ECO:0000313" key="12">
    <source>
        <dbReference type="Proteomes" id="UP000694402"/>
    </source>
</evidence>
<organism evidence="11 12">
    <name type="scientific">Oncorhynchus tshawytscha</name>
    <name type="common">Chinook salmon</name>
    <name type="synonym">Salmo tshawytscha</name>
    <dbReference type="NCBI Taxonomy" id="74940"/>
    <lineage>
        <taxon>Eukaryota</taxon>
        <taxon>Metazoa</taxon>
        <taxon>Chordata</taxon>
        <taxon>Craniata</taxon>
        <taxon>Vertebrata</taxon>
        <taxon>Euteleostomi</taxon>
        <taxon>Actinopterygii</taxon>
        <taxon>Neopterygii</taxon>
        <taxon>Teleostei</taxon>
        <taxon>Protacanthopterygii</taxon>
        <taxon>Salmoniformes</taxon>
        <taxon>Salmonidae</taxon>
        <taxon>Salmoninae</taxon>
        <taxon>Oncorhynchus</taxon>
    </lineage>
</organism>
<dbReference type="SUPFAM" id="SSF52540">
    <property type="entry name" value="P-loop containing nucleoside triphosphate hydrolases"/>
    <property type="match status" value="1"/>
</dbReference>
<dbReference type="SMART" id="SM00847">
    <property type="entry name" value="HA2"/>
    <property type="match status" value="1"/>
</dbReference>
<dbReference type="GO" id="GO:0034458">
    <property type="term" value="F:3'-5' RNA helicase activity"/>
    <property type="evidence" value="ECO:0007669"/>
    <property type="project" value="TreeGrafter"/>
</dbReference>
<name>A0AAZ3PM06_ONCTS</name>
<dbReference type="Gene3D" id="1.20.120.1080">
    <property type="match status" value="1"/>
</dbReference>
<keyword evidence="5" id="KW-0347">Helicase</keyword>
<reference evidence="11" key="3">
    <citation type="submission" date="2025-09" db="UniProtKB">
        <authorList>
            <consortium name="Ensembl"/>
        </authorList>
    </citation>
    <scope>IDENTIFICATION</scope>
</reference>
<accession>A0AAZ3PM06</accession>
<dbReference type="GO" id="GO:0016887">
    <property type="term" value="F:ATP hydrolysis activity"/>
    <property type="evidence" value="ECO:0007669"/>
    <property type="project" value="InterPro"/>
</dbReference>
<evidence type="ECO:0000256" key="1">
    <source>
        <dbReference type="ARBA" id="ARBA00012552"/>
    </source>
</evidence>
<dbReference type="FunFam" id="1.20.120.1080:FF:000009">
    <property type="entry name" value="Probable ATP-dependent RNA helicase DHX40"/>
    <property type="match status" value="1"/>
</dbReference>
<keyword evidence="3" id="KW-0547">Nucleotide-binding</keyword>
<evidence type="ECO:0000256" key="6">
    <source>
        <dbReference type="ARBA" id="ARBA00022840"/>
    </source>
</evidence>
<dbReference type="EC" id="3.6.4.13" evidence="1"/>
<dbReference type="SMART" id="SM00487">
    <property type="entry name" value="DEXDc"/>
    <property type="match status" value="1"/>
</dbReference>
<dbReference type="Pfam" id="PF04408">
    <property type="entry name" value="WHD_HA2"/>
    <property type="match status" value="1"/>
</dbReference>
<keyword evidence="6" id="KW-0067">ATP-binding</keyword>
<feature type="region of interest" description="Disordered" evidence="8">
    <location>
        <begin position="653"/>
        <end position="684"/>
    </location>
</feature>
<dbReference type="PANTHER" id="PTHR18934:SF271">
    <property type="entry name" value="ATP-DEPENDENT RNA HELICASE DHX40-RELATED"/>
    <property type="match status" value="1"/>
</dbReference>
<dbReference type="Pfam" id="PF00271">
    <property type="entry name" value="Helicase_C"/>
    <property type="match status" value="1"/>
</dbReference>
<dbReference type="AlphaFoldDB" id="A0AAZ3PM06"/>
<dbReference type="GO" id="GO:0006397">
    <property type="term" value="P:mRNA processing"/>
    <property type="evidence" value="ECO:0007669"/>
    <property type="project" value="UniProtKB-KW"/>
</dbReference>
<dbReference type="GO" id="GO:0003723">
    <property type="term" value="F:RNA binding"/>
    <property type="evidence" value="ECO:0007669"/>
    <property type="project" value="TreeGrafter"/>
</dbReference>
<dbReference type="FunFam" id="3.40.50.300:FF:000615">
    <property type="entry name" value="pre-mRNA-splicing factor ATP-dependent RNA helicase DEAH7"/>
    <property type="match status" value="1"/>
</dbReference>
<dbReference type="Ensembl" id="ENSOTST00005197479.1">
    <property type="protein sequence ID" value="ENSOTSP00005117183.1"/>
    <property type="gene ID" value="ENSOTSG00005010088.2"/>
</dbReference>
<dbReference type="InterPro" id="IPR027417">
    <property type="entry name" value="P-loop_NTPase"/>
</dbReference>